<dbReference type="EMBL" id="KN831945">
    <property type="protein sequence ID" value="KIO14093.1"/>
    <property type="molecule type" value="Genomic_DNA"/>
</dbReference>
<evidence type="ECO:0000313" key="1">
    <source>
        <dbReference type="EMBL" id="KIO14093.1"/>
    </source>
</evidence>
<dbReference type="HOGENOM" id="CLU_2574824_0_0_1"/>
<dbReference type="AlphaFoldDB" id="A0A0C3JY67"/>
<reference evidence="1 2" key="1">
    <citation type="submission" date="2014-04" db="EMBL/GenBank/DDBJ databases">
        <authorList>
            <consortium name="DOE Joint Genome Institute"/>
            <person name="Kuo A."/>
            <person name="Kohler A."/>
            <person name="Costa M.D."/>
            <person name="Nagy L.G."/>
            <person name="Floudas D."/>
            <person name="Copeland A."/>
            <person name="Barry K.W."/>
            <person name="Cichocki N."/>
            <person name="Veneault-Fourrey C."/>
            <person name="LaButti K."/>
            <person name="Lindquist E.A."/>
            <person name="Lipzen A."/>
            <person name="Lundell T."/>
            <person name="Morin E."/>
            <person name="Murat C."/>
            <person name="Sun H."/>
            <person name="Tunlid A."/>
            <person name="Henrissat B."/>
            <person name="Grigoriev I.V."/>
            <person name="Hibbett D.S."/>
            <person name="Martin F."/>
            <person name="Nordberg H.P."/>
            <person name="Cantor M.N."/>
            <person name="Hua S.X."/>
        </authorList>
    </citation>
    <scope>NUCLEOTIDE SEQUENCE [LARGE SCALE GENOMIC DNA]</scope>
    <source>
        <strain evidence="1 2">Marx 270</strain>
    </source>
</reference>
<evidence type="ECO:0000313" key="2">
    <source>
        <dbReference type="Proteomes" id="UP000054217"/>
    </source>
</evidence>
<dbReference type="InParanoid" id="A0A0C3JY67"/>
<gene>
    <name evidence="1" type="ORF">M404DRAFT_992334</name>
</gene>
<proteinExistence type="predicted"/>
<organism evidence="1 2">
    <name type="scientific">Pisolithus tinctorius Marx 270</name>
    <dbReference type="NCBI Taxonomy" id="870435"/>
    <lineage>
        <taxon>Eukaryota</taxon>
        <taxon>Fungi</taxon>
        <taxon>Dikarya</taxon>
        <taxon>Basidiomycota</taxon>
        <taxon>Agaricomycotina</taxon>
        <taxon>Agaricomycetes</taxon>
        <taxon>Agaricomycetidae</taxon>
        <taxon>Boletales</taxon>
        <taxon>Sclerodermatineae</taxon>
        <taxon>Pisolithaceae</taxon>
        <taxon>Pisolithus</taxon>
    </lineage>
</organism>
<reference evidence="2" key="2">
    <citation type="submission" date="2015-01" db="EMBL/GenBank/DDBJ databases">
        <title>Evolutionary Origins and Diversification of the Mycorrhizal Mutualists.</title>
        <authorList>
            <consortium name="DOE Joint Genome Institute"/>
            <consortium name="Mycorrhizal Genomics Consortium"/>
            <person name="Kohler A."/>
            <person name="Kuo A."/>
            <person name="Nagy L.G."/>
            <person name="Floudas D."/>
            <person name="Copeland A."/>
            <person name="Barry K.W."/>
            <person name="Cichocki N."/>
            <person name="Veneault-Fourrey C."/>
            <person name="LaButti K."/>
            <person name="Lindquist E.A."/>
            <person name="Lipzen A."/>
            <person name="Lundell T."/>
            <person name="Morin E."/>
            <person name="Murat C."/>
            <person name="Riley R."/>
            <person name="Ohm R."/>
            <person name="Sun H."/>
            <person name="Tunlid A."/>
            <person name="Henrissat B."/>
            <person name="Grigoriev I.V."/>
            <person name="Hibbett D.S."/>
            <person name="Martin F."/>
        </authorList>
    </citation>
    <scope>NUCLEOTIDE SEQUENCE [LARGE SCALE GENOMIC DNA]</scope>
    <source>
        <strain evidence="2">Marx 270</strain>
    </source>
</reference>
<sequence length="81" mass="8697">MSSPEARINTFIFPSSIRNFHSSPSFPPPSPAMVADRLSGLLPASTASKSFSKPLGRGQKLGLSRCAVRPGTPFRRAVHEC</sequence>
<name>A0A0C3JY67_PISTI</name>
<dbReference type="Proteomes" id="UP000054217">
    <property type="component" value="Unassembled WGS sequence"/>
</dbReference>
<accession>A0A0C3JY67</accession>
<keyword evidence="2" id="KW-1185">Reference proteome</keyword>
<protein>
    <submittedName>
        <fullName evidence="1">Uncharacterized protein</fullName>
    </submittedName>
</protein>